<proteinExistence type="predicted"/>
<dbReference type="EMBL" id="BGPR01016461">
    <property type="protein sequence ID" value="GBN73088.1"/>
    <property type="molecule type" value="Genomic_DNA"/>
</dbReference>
<organism evidence="1 2">
    <name type="scientific">Araneus ventricosus</name>
    <name type="common">Orbweaver spider</name>
    <name type="synonym">Epeira ventricosa</name>
    <dbReference type="NCBI Taxonomy" id="182803"/>
    <lineage>
        <taxon>Eukaryota</taxon>
        <taxon>Metazoa</taxon>
        <taxon>Ecdysozoa</taxon>
        <taxon>Arthropoda</taxon>
        <taxon>Chelicerata</taxon>
        <taxon>Arachnida</taxon>
        <taxon>Araneae</taxon>
        <taxon>Araneomorphae</taxon>
        <taxon>Entelegynae</taxon>
        <taxon>Araneoidea</taxon>
        <taxon>Araneidae</taxon>
        <taxon>Araneus</taxon>
    </lineage>
</organism>
<comment type="caution">
    <text evidence="1">The sequence shown here is derived from an EMBL/GenBank/DDBJ whole genome shotgun (WGS) entry which is preliminary data.</text>
</comment>
<protein>
    <submittedName>
        <fullName evidence="1">Uncharacterized protein</fullName>
    </submittedName>
</protein>
<reference evidence="1 2" key="1">
    <citation type="journal article" date="2019" name="Sci. Rep.">
        <title>Orb-weaving spider Araneus ventricosus genome elucidates the spidroin gene catalogue.</title>
        <authorList>
            <person name="Kono N."/>
            <person name="Nakamura H."/>
            <person name="Ohtoshi R."/>
            <person name="Moran D.A.P."/>
            <person name="Shinohara A."/>
            <person name="Yoshida Y."/>
            <person name="Fujiwara M."/>
            <person name="Mori M."/>
            <person name="Tomita M."/>
            <person name="Arakawa K."/>
        </authorList>
    </citation>
    <scope>NUCLEOTIDE SEQUENCE [LARGE SCALE GENOMIC DNA]</scope>
</reference>
<evidence type="ECO:0000313" key="2">
    <source>
        <dbReference type="Proteomes" id="UP000499080"/>
    </source>
</evidence>
<gene>
    <name evidence="1" type="ORF">AVEN_126788_1</name>
</gene>
<dbReference type="AlphaFoldDB" id="A0A4Y2RBG4"/>
<accession>A0A4Y2RBG4</accession>
<evidence type="ECO:0000313" key="1">
    <source>
        <dbReference type="EMBL" id="GBN73088.1"/>
    </source>
</evidence>
<keyword evidence="2" id="KW-1185">Reference proteome</keyword>
<name>A0A4Y2RBG4_ARAVE</name>
<dbReference type="Proteomes" id="UP000499080">
    <property type="component" value="Unassembled WGS sequence"/>
</dbReference>
<sequence length="91" mass="10352">MINDCILGNPLRGIKKRGPVARSSYLDRYIEQPFKEADAEMTVLSSTSEEENIDEPEEVVITDEINDEPEELAIPDENFDKPEELVTLDIE</sequence>